<dbReference type="Pfam" id="PF07992">
    <property type="entry name" value="Pyr_redox_2"/>
    <property type="match status" value="1"/>
</dbReference>
<dbReference type="InterPro" id="IPR054585">
    <property type="entry name" value="NDH2-like_C"/>
</dbReference>
<keyword evidence="5" id="KW-0809">Transit peptide</keyword>
<feature type="transmembrane region" description="Helical" evidence="9">
    <location>
        <begin position="58"/>
        <end position="77"/>
    </location>
</feature>
<dbReference type="Proteomes" id="UP000272400">
    <property type="component" value="Unassembled WGS sequence"/>
</dbReference>
<organism evidence="12 13">
    <name type="scientific">Actinocorallia herbida</name>
    <dbReference type="NCBI Taxonomy" id="58109"/>
    <lineage>
        <taxon>Bacteria</taxon>
        <taxon>Bacillati</taxon>
        <taxon>Actinomycetota</taxon>
        <taxon>Actinomycetes</taxon>
        <taxon>Streptosporangiales</taxon>
        <taxon>Thermomonosporaceae</taxon>
        <taxon>Actinocorallia</taxon>
    </lineage>
</organism>
<evidence type="ECO:0000256" key="1">
    <source>
        <dbReference type="ARBA" id="ARBA00005272"/>
    </source>
</evidence>
<feature type="transmembrane region" description="Helical" evidence="9">
    <location>
        <begin position="29"/>
        <end position="51"/>
    </location>
</feature>
<evidence type="ECO:0000256" key="4">
    <source>
        <dbReference type="ARBA" id="ARBA00022827"/>
    </source>
</evidence>
<evidence type="ECO:0000256" key="5">
    <source>
        <dbReference type="ARBA" id="ARBA00022946"/>
    </source>
</evidence>
<evidence type="ECO:0000313" key="12">
    <source>
        <dbReference type="EMBL" id="ROO85994.1"/>
    </source>
</evidence>
<evidence type="ECO:0000256" key="6">
    <source>
        <dbReference type="ARBA" id="ARBA00023002"/>
    </source>
</evidence>
<dbReference type="EC" id="1.6.5.9" evidence="2"/>
<feature type="domain" description="FAD/NAD(P)-binding" evidence="10">
    <location>
        <begin position="136"/>
        <end position="451"/>
    </location>
</feature>
<evidence type="ECO:0000256" key="7">
    <source>
        <dbReference type="ARBA" id="ARBA00023027"/>
    </source>
</evidence>
<keyword evidence="7" id="KW-0520">NAD</keyword>
<dbReference type="PRINTS" id="PR00411">
    <property type="entry name" value="PNDRDTASEI"/>
</dbReference>
<keyword evidence="4" id="KW-0274">FAD</keyword>
<dbReference type="Gene3D" id="3.50.50.100">
    <property type="match status" value="1"/>
</dbReference>
<comment type="similarity">
    <text evidence="1">Belongs to the NADH dehydrogenase family.</text>
</comment>
<comment type="caution">
    <text evidence="12">The sequence shown here is derived from an EMBL/GenBank/DDBJ whole genome shotgun (WGS) entry which is preliminary data.</text>
</comment>
<dbReference type="RefSeq" id="WP_123665440.1">
    <property type="nucleotide sequence ID" value="NZ_RJKE01000001.1"/>
</dbReference>
<dbReference type="OrthoDB" id="9781621at2"/>
<dbReference type="Pfam" id="PF22366">
    <property type="entry name" value="NDH2_C"/>
    <property type="match status" value="1"/>
</dbReference>
<dbReference type="InterPro" id="IPR023753">
    <property type="entry name" value="FAD/NAD-binding_dom"/>
</dbReference>
<evidence type="ECO:0000259" key="10">
    <source>
        <dbReference type="Pfam" id="PF07992"/>
    </source>
</evidence>
<dbReference type="PRINTS" id="PR00368">
    <property type="entry name" value="FADPNR"/>
</dbReference>
<comment type="catalytic activity">
    <reaction evidence="8">
        <text>a quinone + NADH + H(+) = a quinol + NAD(+)</text>
        <dbReference type="Rhea" id="RHEA:46160"/>
        <dbReference type="ChEBI" id="CHEBI:15378"/>
        <dbReference type="ChEBI" id="CHEBI:24646"/>
        <dbReference type="ChEBI" id="CHEBI:57540"/>
        <dbReference type="ChEBI" id="CHEBI:57945"/>
        <dbReference type="ChEBI" id="CHEBI:132124"/>
        <dbReference type="EC" id="1.6.5.9"/>
    </reaction>
</comment>
<dbReference type="SUPFAM" id="SSF51905">
    <property type="entry name" value="FAD/NAD(P)-binding domain"/>
    <property type="match status" value="2"/>
</dbReference>
<dbReference type="GO" id="GO:0050136">
    <property type="term" value="F:NADH dehydrogenase (quinone) (non-electrogenic) activity"/>
    <property type="evidence" value="ECO:0007669"/>
    <property type="project" value="UniProtKB-EC"/>
</dbReference>
<reference evidence="12 13" key="1">
    <citation type="submission" date="2018-11" db="EMBL/GenBank/DDBJ databases">
        <title>Sequencing the genomes of 1000 actinobacteria strains.</title>
        <authorList>
            <person name="Klenk H.-P."/>
        </authorList>
    </citation>
    <scope>NUCLEOTIDE SEQUENCE [LARGE SCALE GENOMIC DNA]</scope>
    <source>
        <strain evidence="12 13">DSM 44254</strain>
    </source>
</reference>
<proteinExistence type="inferred from homology"/>
<keyword evidence="9" id="KW-0472">Membrane</keyword>
<keyword evidence="6" id="KW-0560">Oxidoreductase</keyword>
<evidence type="ECO:0000259" key="11">
    <source>
        <dbReference type="Pfam" id="PF22366"/>
    </source>
</evidence>
<sequence length="541" mass="56924">MRWVVGGGLAGLLGGAVVCVPLAAQEGVSVAELAAFAVIAVLTGCAVGWSGRHRPEGMVALGVLLGLLAWFAGAMSLERLAQGGSLSWSLEGVAGPYPRLIAGVLAGGLTGLLAGPITRVLPVRKGRPGEPARPARVVIVGGGFGGVAVAQRFERLARRGAAVDVTLVSDSPFLLFTPMLAEVAGGALEAQHIGAPVRACAPHTRFRRGEVVRIDAGRKIVVLRTGGHRDEELSYDHLVIATGVAPAFFGLPGVEERAFTLKTLGDAARLRAHVLALLDLAEQESDPRARRRQLSFVVAGGGFAGAETVAELFDLVHGVLRHYPGIDPAEPAFTLVHSGDGILPEMPASLGAYARERLEARGIRFRLGVRVAEAADSAVWLTDRTEIPAQTLVWTAGNKPGPLLSGDRLKTDAALRVDGAADVWAVGDCARIPDPSGAPYPPTAQHALREGRKAADNIGAVLAGREPEQFVFRAIGILCLLGHRTAAAEIRGLRLSGLAAWFLWRGIYLAKLPGADKRVRVLFDWSLDLVFPRDLTAGRDA</sequence>
<evidence type="ECO:0000256" key="9">
    <source>
        <dbReference type="SAM" id="Phobius"/>
    </source>
</evidence>
<keyword evidence="3" id="KW-0285">Flavoprotein</keyword>
<feature type="domain" description="External alternative NADH-ubiquinone oxidoreductase-like C-terminal" evidence="11">
    <location>
        <begin position="476"/>
        <end position="534"/>
    </location>
</feature>
<dbReference type="InterPro" id="IPR036188">
    <property type="entry name" value="FAD/NAD-bd_sf"/>
</dbReference>
<protein>
    <recommendedName>
        <fullName evidence="2">NADH:ubiquinone reductase (non-electrogenic)</fullName>
        <ecNumber evidence="2">1.6.5.9</ecNumber>
    </recommendedName>
</protein>
<gene>
    <name evidence="12" type="ORF">EDD29_3551</name>
</gene>
<dbReference type="PANTHER" id="PTHR43706:SF47">
    <property type="entry name" value="EXTERNAL NADH-UBIQUINONE OXIDOREDUCTASE 1, MITOCHONDRIAL-RELATED"/>
    <property type="match status" value="1"/>
</dbReference>
<dbReference type="AlphaFoldDB" id="A0A3N1CXJ1"/>
<keyword evidence="9" id="KW-0812">Transmembrane</keyword>
<evidence type="ECO:0000313" key="13">
    <source>
        <dbReference type="Proteomes" id="UP000272400"/>
    </source>
</evidence>
<name>A0A3N1CXJ1_9ACTN</name>
<keyword evidence="9" id="KW-1133">Transmembrane helix</keyword>
<evidence type="ECO:0000256" key="3">
    <source>
        <dbReference type="ARBA" id="ARBA00022630"/>
    </source>
</evidence>
<dbReference type="EMBL" id="RJKE01000001">
    <property type="protein sequence ID" value="ROO85994.1"/>
    <property type="molecule type" value="Genomic_DNA"/>
</dbReference>
<evidence type="ECO:0000256" key="2">
    <source>
        <dbReference type="ARBA" id="ARBA00012637"/>
    </source>
</evidence>
<keyword evidence="13" id="KW-1185">Reference proteome</keyword>
<dbReference type="InterPro" id="IPR045024">
    <property type="entry name" value="NDH-2"/>
</dbReference>
<dbReference type="PANTHER" id="PTHR43706">
    <property type="entry name" value="NADH DEHYDROGENASE"/>
    <property type="match status" value="1"/>
</dbReference>
<evidence type="ECO:0000256" key="8">
    <source>
        <dbReference type="ARBA" id="ARBA00047599"/>
    </source>
</evidence>
<accession>A0A3N1CXJ1</accession>